<keyword evidence="2" id="KW-1185">Reference proteome</keyword>
<gene>
    <name evidence="1" type="ORF">RO3G_06838</name>
</gene>
<dbReference type="OrthoDB" id="2201802at2759"/>
<dbReference type="VEuPathDB" id="FungiDB:RO3G_06838"/>
<evidence type="ECO:0008006" key="3">
    <source>
        <dbReference type="Google" id="ProtNLM"/>
    </source>
</evidence>
<evidence type="ECO:0000313" key="1">
    <source>
        <dbReference type="EMBL" id="EIE82133.1"/>
    </source>
</evidence>
<dbReference type="Proteomes" id="UP000009138">
    <property type="component" value="Unassembled WGS sequence"/>
</dbReference>
<accession>I1C103</accession>
<dbReference type="InParanoid" id="I1C103"/>
<name>I1C103_RHIO9</name>
<proteinExistence type="predicted"/>
<reference evidence="1 2" key="1">
    <citation type="journal article" date="2009" name="PLoS Genet.">
        <title>Genomic analysis of the basal lineage fungus Rhizopus oryzae reveals a whole-genome duplication.</title>
        <authorList>
            <person name="Ma L.-J."/>
            <person name="Ibrahim A.S."/>
            <person name="Skory C."/>
            <person name="Grabherr M.G."/>
            <person name="Burger G."/>
            <person name="Butler M."/>
            <person name="Elias M."/>
            <person name="Idnurm A."/>
            <person name="Lang B.F."/>
            <person name="Sone T."/>
            <person name="Abe A."/>
            <person name="Calvo S.E."/>
            <person name="Corrochano L.M."/>
            <person name="Engels R."/>
            <person name="Fu J."/>
            <person name="Hansberg W."/>
            <person name="Kim J.-M."/>
            <person name="Kodira C.D."/>
            <person name="Koehrsen M.J."/>
            <person name="Liu B."/>
            <person name="Miranda-Saavedra D."/>
            <person name="O'Leary S."/>
            <person name="Ortiz-Castellanos L."/>
            <person name="Poulter R."/>
            <person name="Rodriguez-Romero J."/>
            <person name="Ruiz-Herrera J."/>
            <person name="Shen Y.-Q."/>
            <person name="Zeng Q."/>
            <person name="Galagan J."/>
            <person name="Birren B.W."/>
            <person name="Cuomo C.A."/>
            <person name="Wickes B.L."/>
        </authorList>
    </citation>
    <scope>NUCLEOTIDE SEQUENCE [LARGE SCALE GENOMIC DNA]</scope>
    <source>
        <strain evidence="2">RA 99-880 / ATCC MYA-4621 / FGSC 9543 / NRRL 43880</strain>
    </source>
</reference>
<organism evidence="1 2">
    <name type="scientific">Rhizopus delemar (strain RA 99-880 / ATCC MYA-4621 / FGSC 9543 / NRRL 43880)</name>
    <name type="common">Mucormycosis agent</name>
    <name type="synonym">Rhizopus arrhizus var. delemar</name>
    <dbReference type="NCBI Taxonomy" id="246409"/>
    <lineage>
        <taxon>Eukaryota</taxon>
        <taxon>Fungi</taxon>
        <taxon>Fungi incertae sedis</taxon>
        <taxon>Mucoromycota</taxon>
        <taxon>Mucoromycotina</taxon>
        <taxon>Mucoromycetes</taxon>
        <taxon>Mucorales</taxon>
        <taxon>Mucorineae</taxon>
        <taxon>Rhizopodaceae</taxon>
        <taxon>Rhizopus</taxon>
    </lineage>
</organism>
<dbReference type="Gene3D" id="3.30.420.10">
    <property type="entry name" value="Ribonuclease H-like superfamily/Ribonuclease H"/>
    <property type="match status" value="1"/>
</dbReference>
<dbReference type="GeneID" id="93613809"/>
<sequence>MKLAKLDVFVSVHKPRVTARHRKSRLRWTKEHPNWTEDQWRSVVWSDESRFCVEGNQEACINILVNRFHPWLTNVTMHQEKDLIFQEDRASCHTGSYAR</sequence>
<dbReference type="InterPro" id="IPR036397">
    <property type="entry name" value="RNaseH_sf"/>
</dbReference>
<dbReference type="EMBL" id="CH476736">
    <property type="protein sequence ID" value="EIE82133.1"/>
    <property type="molecule type" value="Genomic_DNA"/>
</dbReference>
<dbReference type="RefSeq" id="XP_067517529.1">
    <property type="nucleotide sequence ID" value="XM_067661428.1"/>
</dbReference>
<evidence type="ECO:0000313" key="2">
    <source>
        <dbReference type="Proteomes" id="UP000009138"/>
    </source>
</evidence>
<dbReference type="STRING" id="246409.I1C103"/>
<protein>
    <recommendedName>
        <fullName evidence="3">Transposase Tc1-like domain-containing protein</fullName>
    </recommendedName>
</protein>
<dbReference type="GO" id="GO:0003676">
    <property type="term" value="F:nucleic acid binding"/>
    <property type="evidence" value="ECO:0007669"/>
    <property type="project" value="InterPro"/>
</dbReference>
<dbReference type="AlphaFoldDB" id="I1C103"/>